<evidence type="ECO:0000259" key="2">
    <source>
        <dbReference type="SMART" id="SM00338"/>
    </source>
</evidence>
<accession>A0A8X6N4F4</accession>
<evidence type="ECO:0000256" key="1">
    <source>
        <dbReference type="SAM" id="MobiDB-lite"/>
    </source>
</evidence>
<evidence type="ECO:0000313" key="4">
    <source>
        <dbReference type="Proteomes" id="UP000887013"/>
    </source>
</evidence>
<keyword evidence="4" id="KW-1185">Reference proteome</keyword>
<feature type="region of interest" description="Disordered" evidence="1">
    <location>
        <begin position="257"/>
        <end position="284"/>
    </location>
</feature>
<name>A0A8X6N4F4_NEPPI</name>
<feature type="compositionally biased region" description="Basic and acidic residues" evidence="1">
    <location>
        <begin position="388"/>
        <end position="397"/>
    </location>
</feature>
<sequence length="478" mass="54341">MASEPNGQSSKENIQNNSASSTVSIAPSDDSEIQIQPLDFSRKTTSVNLCSSDLKSSNPSKMKWKNNYNTCPLRQEGFLNSDKKYGNSCEHTASPHCRHNTVETSTNGNVSPPIFSISNLISSNDLQQIRYTFNRWESGTNADEIHRTRDSGHLPKLERIFPLAARETSNHCCRPTPVTEKQLRKRYLQKYQLAMNVKSVDPRGREMSKHEETPRRSCDKSLKNKETSSLPWVERSHSNRMLLDFPTPNVHLPPHIPRISPSSRISPTLVETNGCSREESSSREEANDAFFLQSSFGDSSSGSFGFHQPHDNISGLRNLQHNSVLEAERHYENSVNPSLPSTSTDLCLARHQFSDHSNHRSSRHYSQNVASVSVTEGRAHRRRGQPVPEHEKDDNYRQKRLKNNASAKKSRQIKKMRAKENENKIVILSNLVHSLQQEIGLYKNRETSYRMLCDLACDTCIEKWNSMSTLENPQNPSR</sequence>
<gene>
    <name evidence="3" type="ORF">NPIL_471821</name>
</gene>
<organism evidence="3 4">
    <name type="scientific">Nephila pilipes</name>
    <name type="common">Giant wood spider</name>
    <name type="synonym">Nephila maculata</name>
    <dbReference type="NCBI Taxonomy" id="299642"/>
    <lineage>
        <taxon>Eukaryota</taxon>
        <taxon>Metazoa</taxon>
        <taxon>Ecdysozoa</taxon>
        <taxon>Arthropoda</taxon>
        <taxon>Chelicerata</taxon>
        <taxon>Arachnida</taxon>
        <taxon>Araneae</taxon>
        <taxon>Araneomorphae</taxon>
        <taxon>Entelegynae</taxon>
        <taxon>Araneoidea</taxon>
        <taxon>Nephilidae</taxon>
        <taxon>Nephila</taxon>
    </lineage>
</organism>
<evidence type="ECO:0000313" key="3">
    <source>
        <dbReference type="EMBL" id="GFS92915.1"/>
    </source>
</evidence>
<feature type="compositionally biased region" description="Basic residues" evidence="1">
    <location>
        <begin position="398"/>
        <end position="417"/>
    </location>
</feature>
<comment type="caution">
    <text evidence="3">The sequence shown here is derived from an EMBL/GenBank/DDBJ whole genome shotgun (WGS) entry which is preliminary data.</text>
</comment>
<dbReference type="OrthoDB" id="6151507at2759"/>
<dbReference type="InterPro" id="IPR046347">
    <property type="entry name" value="bZIP_sf"/>
</dbReference>
<feature type="region of interest" description="Disordered" evidence="1">
    <location>
        <begin position="201"/>
        <end position="231"/>
    </location>
</feature>
<feature type="compositionally biased region" description="Polar residues" evidence="1">
    <location>
        <begin position="364"/>
        <end position="374"/>
    </location>
</feature>
<dbReference type="InterPro" id="IPR004827">
    <property type="entry name" value="bZIP"/>
</dbReference>
<dbReference type="Proteomes" id="UP000887013">
    <property type="component" value="Unassembled WGS sequence"/>
</dbReference>
<dbReference type="AlphaFoldDB" id="A0A8X6N4F4"/>
<reference evidence="3" key="1">
    <citation type="submission" date="2020-08" db="EMBL/GenBank/DDBJ databases">
        <title>Multicomponent nature underlies the extraordinary mechanical properties of spider dragline silk.</title>
        <authorList>
            <person name="Kono N."/>
            <person name="Nakamura H."/>
            <person name="Mori M."/>
            <person name="Yoshida Y."/>
            <person name="Ohtoshi R."/>
            <person name="Malay A.D."/>
            <person name="Moran D.A.P."/>
            <person name="Tomita M."/>
            <person name="Numata K."/>
            <person name="Arakawa K."/>
        </authorList>
    </citation>
    <scope>NUCLEOTIDE SEQUENCE</scope>
</reference>
<feature type="compositionally biased region" description="Low complexity" evidence="1">
    <location>
        <begin position="257"/>
        <end position="267"/>
    </location>
</feature>
<dbReference type="GO" id="GO:0003700">
    <property type="term" value="F:DNA-binding transcription factor activity"/>
    <property type="evidence" value="ECO:0007669"/>
    <property type="project" value="InterPro"/>
</dbReference>
<proteinExistence type="predicted"/>
<dbReference type="SUPFAM" id="SSF57959">
    <property type="entry name" value="Leucine zipper domain"/>
    <property type="match status" value="1"/>
</dbReference>
<feature type="domain" description="BZIP" evidence="2">
    <location>
        <begin position="391"/>
        <end position="455"/>
    </location>
</feature>
<dbReference type="EMBL" id="BMAW01099999">
    <property type="protein sequence ID" value="GFS92915.1"/>
    <property type="molecule type" value="Genomic_DNA"/>
</dbReference>
<dbReference type="Gene3D" id="1.20.5.170">
    <property type="match status" value="1"/>
</dbReference>
<feature type="region of interest" description="Disordered" evidence="1">
    <location>
        <begin position="354"/>
        <end position="417"/>
    </location>
</feature>
<dbReference type="Pfam" id="PF07716">
    <property type="entry name" value="bZIP_2"/>
    <property type="match status" value="1"/>
</dbReference>
<feature type="compositionally biased region" description="Basic and acidic residues" evidence="1">
    <location>
        <begin position="201"/>
        <end position="226"/>
    </location>
</feature>
<protein>
    <recommendedName>
        <fullName evidence="2">BZIP domain-containing protein</fullName>
    </recommendedName>
</protein>
<feature type="compositionally biased region" description="Polar residues" evidence="1">
    <location>
        <begin position="1"/>
        <end position="25"/>
    </location>
</feature>
<dbReference type="SMART" id="SM00338">
    <property type="entry name" value="BRLZ"/>
    <property type="match status" value="1"/>
</dbReference>
<feature type="region of interest" description="Disordered" evidence="1">
    <location>
        <begin position="1"/>
        <end position="30"/>
    </location>
</feature>